<feature type="transmembrane region" description="Helical" evidence="9">
    <location>
        <begin position="263"/>
        <end position="283"/>
    </location>
</feature>
<dbReference type="SUPFAM" id="SSF90123">
    <property type="entry name" value="ABC transporter transmembrane region"/>
    <property type="match status" value="1"/>
</dbReference>
<dbReference type="SMART" id="SM00382">
    <property type="entry name" value="AAA"/>
    <property type="match status" value="1"/>
</dbReference>
<dbReference type="Pfam" id="PF00664">
    <property type="entry name" value="ABC_membrane"/>
    <property type="match status" value="1"/>
</dbReference>
<feature type="domain" description="ABC transmembrane type-1" evidence="11">
    <location>
        <begin position="23"/>
        <end position="319"/>
    </location>
</feature>
<gene>
    <name evidence="12" type="ORF">LS71_000790</name>
</gene>
<dbReference type="InterPro" id="IPR036640">
    <property type="entry name" value="ABC1_TM_sf"/>
</dbReference>
<dbReference type="InterPro" id="IPR011527">
    <property type="entry name" value="ABC1_TM_dom"/>
</dbReference>
<dbReference type="PANTHER" id="PTHR43394:SF1">
    <property type="entry name" value="ATP-BINDING CASSETTE SUB-FAMILY B MEMBER 10, MITOCHONDRIAL"/>
    <property type="match status" value="1"/>
</dbReference>
<evidence type="ECO:0000256" key="5">
    <source>
        <dbReference type="ARBA" id="ARBA00022741"/>
    </source>
</evidence>
<dbReference type="GO" id="GO:0005886">
    <property type="term" value="C:plasma membrane"/>
    <property type="evidence" value="ECO:0007669"/>
    <property type="project" value="UniProtKB-SubCell"/>
</dbReference>
<dbReference type="PROSITE" id="PS50893">
    <property type="entry name" value="ABC_TRANSPORTER_2"/>
    <property type="match status" value="1"/>
</dbReference>
<dbReference type="PROSITE" id="PS00211">
    <property type="entry name" value="ABC_TRANSPORTER_1"/>
    <property type="match status" value="1"/>
</dbReference>
<dbReference type="OrthoDB" id="9760168at2"/>
<evidence type="ECO:0000256" key="6">
    <source>
        <dbReference type="ARBA" id="ARBA00022840"/>
    </source>
</evidence>
<sequence length="580" mass="65334">MRTILDFFKKFFPYIKGHYLTFAIAILASLVVALCSAGTAYLIEPLLDTLSGKIPRANPLFSFEELAENTSIAFVMMALIIAVYAGKSIGTYVQAYLMNLIGQDIVRQVRDRMLKHMLSLEMAFFNKMRGGELIARITNDIGVIRSAVSNYITEFVRESITIIALVAVVIYQSPKYALIALVIIPLALVPLNFIIKKLKKYSRTIQEKNADITAKLNEIFNNIEVIKASNGEKVEYENFKLQNLHFLKMNMKAVRVGELSTPLMEFLGAIMLACVIYMAIVDISEGELSAARFSSFVGALFYIYTPFKRLVNIYAQMQSAIVASQRIFEILDQKQQIHDGSLRLQPPINEIRLANVHFHYNKEVHALKGVSLCLEKNKITALVGKSGSGKSSIINLILRLYEANSGEITINKRDIKDYTQKSVRDNIAVVTQRIFIFNDSILNNVAYGSTADEKRVIEALKYAHAWDFVQKMPQGIHTILDEFGTNLSGGQRQRIAIARAIYKDPEVLIFDEATSALDMQTEEAIKNSIQTLRHNKIIIIVAHRPSTIELADEILHFQQGRIIKIESKNPTDSQKGIKEI</sequence>
<feature type="transmembrane region" description="Helical" evidence="9">
    <location>
        <begin position="20"/>
        <end position="43"/>
    </location>
</feature>
<evidence type="ECO:0000256" key="1">
    <source>
        <dbReference type="ARBA" id="ARBA00004651"/>
    </source>
</evidence>
<evidence type="ECO:0000259" key="10">
    <source>
        <dbReference type="PROSITE" id="PS50893"/>
    </source>
</evidence>
<keyword evidence="3" id="KW-1003">Cell membrane</keyword>
<keyword evidence="2" id="KW-0813">Transport</keyword>
<feature type="transmembrane region" description="Helical" evidence="9">
    <location>
        <begin position="177"/>
        <end position="195"/>
    </location>
</feature>
<dbReference type="PANTHER" id="PTHR43394">
    <property type="entry name" value="ATP-DEPENDENT PERMEASE MDL1, MITOCHONDRIAL"/>
    <property type="match status" value="1"/>
</dbReference>
<dbReference type="InterPro" id="IPR017871">
    <property type="entry name" value="ABC_transporter-like_CS"/>
</dbReference>
<evidence type="ECO:0000256" key="7">
    <source>
        <dbReference type="ARBA" id="ARBA00022989"/>
    </source>
</evidence>
<evidence type="ECO:0000259" key="11">
    <source>
        <dbReference type="PROSITE" id="PS50929"/>
    </source>
</evidence>
<feature type="transmembrane region" description="Helical" evidence="9">
    <location>
        <begin position="72"/>
        <end position="93"/>
    </location>
</feature>
<evidence type="ECO:0000256" key="9">
    <source>
        <dbReference type="SAM" id="Phobius"/>
    </source>
</evidence>
<dbReference type="InterPro" id="IPR027417">
    <property type="entry name" value="P-loop_NTPase"/>
</dbReference>
<dbReference type="SUPFAM" id="SSF52540">
    <property type="entry name" value="P-loop containing nucleoside triphosphate hydrolases"/>
    <property type="match status" value="1"/>
</dbReference>
<dbReference type="CDD" id="cd18552">
    <property type="entry name" value="ABC_6TM_MsbA_like"/>
    <property type="match status" value="1"/>
</dbReference>
<organism evidence="12 13">
    <name type="scientific">Helicobacter jaachi</name>
    <dbReference type="NCBI Taxonomy" id="1677920"/>
    <lineage>
        <taxon>Bacteria</taxon>
        <taxon>Pseudomonadati</taxon>
        <taxon>Campylobacterota</taxon>
        <taxon>Epsilonproteobacteria</taxon>
        <taxon>Campylobacterales</taxon>
        <taxon>Helicobacteraceae</taxon>
        <taxon>Helicobacter</taxon>
    </lineage>
</organism>
<dbReference type="AlphaFoldDB" id="A0A4U8TBL4"/>
<evidence type="ECO:0000256" key="8">
    <source>
        <dbReference type="ARBA" id="ARBA00023136"/>
    </source>
</evidence>
<feature type="transmembrane region" description="Helical" evidence="9">
    <location>
        <begin position="155"/>
        <end position="171"/>
    </location>
</feature>
<feature type="domain" description="ABC transporter" evidence="10">
    <location>
        <begin position="351"/>
        <end position="580"/>
    </location>
</feature>
<comment type="subcellular location">
    <subcellularLocation>
        <location evidence="1">Cell membrane</location>
        <topology evidence="1">Multi-pass membrane protein</topology>
    </subcellularLocation>
</comment>
<dbReference type="InterPro" id="IPR003439">
    <property type="entry name" value="ABC_transporter-like_ATP-bd"/>
</dbReference>
<dbReference type="Gene3D" id="1.20.1560.10">
    <property type="entry name" value="ABC transporter type 1, transmembrane domain"/>
    <property type="match status" value="1"/>
</dbReference>
<evidence type="ECO:0000256" key="3">
    <source>
        <dbReference type="ARBA" id="ARBA00022475"/>
    </source>
</evidence>
<keyword evidence="8 9" id="KW-0472">Membrane</keyword>
<dbReference type="GO" id="GO:0015421">
    <property type="term" value="F:ABC-type oligopeptide transporter activity"/>
    <property type="evidence" value="ECO:0007669"/>
    <property type="project" value="TreeGrafter"/>
</dbReference>
<dbReference type="Proteomes" id="UP000029733">
    <property type="component" value="Unassembled WGS sequence"/>
</dbReference>
<dbReference type="Pfam" id="PF00005">
    <property type="entry name" value="ABC_tran"/>
    <property type="match status" value="1"/>
</dbReference>
<evidence type="ECO:0000256" key="2">
    <source>
        <dbReference type="ARBA" id="ARBA00022448"/>
    </source>
</evidence>
<keyword evidence="13" id="KW-1185">Reference proteome</keyword>
<proteinExistence type="predicted"/>
<reference evidence="12 13" key="1">
    <citation type="journal article" date="2014" name="Genome Announc.">
        <title>Draft genome sequences of eight enterohepatic helicobacter species isolated from both laboratory and wild rodents.</title>
        <authorList>
            <person name="Sheh A."/>
            <person name="Shen Z."/>
            <person name="Fox J.G."/>
        </authorList>
    </citation>
    <scope>NUCLEOTIDE SEQUENCE [LARGE SCALE GENOMIC DNA]</scope>
    <source>
        <strain evidence="12 13">MIT 09-6949</strain>
    </source>
</reference>
<keyword evidence="4 9" id="KW-0812">Transmembrane</keyword>
<accession>A0A4U8TBL4</accession>
<dbReference type="GO" id="GO:0005524">
    <property type="term" value="F:ATP binding"/>
    <property type="evidence" value="ECO:0007669"/>
    <property type="project" value="UniProtKB-KW"/>
</dbReference>
<evidence type="ECO:0000313" key="13">
    <source>
        <dbReference type="Proteomes" id="UP000029733"/>
    </source>
</evidence>
<protein>
    <submittedName>
        <fullName evidence="12">ABC transporter ATP-binding protein</fullName>
    </submittedName>
</protein>
<keyword evidence="6 12" id="KW-0067">ATP-binding</keyword>
<dbReference type="FunFam" id="3.40.50.300:FF:000854">
    <property type="entry name" value="Multidrug ABC transporter ATP-binding protein"/>
    <property type="match status" value="1"/>
</dbReference>
<evidence type="ECO:0000256" key="4">
    <source>
        <dbReference type="ARBA" id="ARBA00022692"/>
    </source>
</evidence>
<keyword evidence="7 9" id="KW-1133">Transmembrane helix</keyword>
<dbReference type="EMBL" id="JRPR02000001">
    <property type="protein sequence ID" value="TLD97326.1"/>
    <property type="molecule type" value="Genomic_DNA"/>
</dbReference>
<dbReference type="PROSITE" id="PS50929">
    <property type="entry name" value="ABC_TM1F"/>
    <property type="match status" value="1"/>
</dbReference>
<evidence type="ECO:0000313" key="12">
    <source>
        <dbReference type="EMBL" id="TLD97326.1"/>
    </source>
</evidence>
<keyword evidence="5" id="KW-0547">Nucleotide-binding</keyword>
<dbReference type="InterPro" id="IPR003593">
    <property type="entry name" value="AAA+_ATPase"/>
</dbReference>
<dbReference type="Gene3D" id="3.40.50.300">
    <property type="entry name" value="P-loop containing nucleotide triphosphate hydrolases"/>
    <property type="match status" value="1"/>
</dbReference>
<name>A0A4U8TBL4_9HELI</name>
<comment type="caution">
    <text evidence="12">The sequence shown here is derived from an EMBL/GenBank/DDBJ whole genome shotgun (WGS) entry which is preliminary data.</text>
</comment>
<dbReference type="RefSeq" id="WP_052058000.1">
    <property type="nucleotide sequence ID" value="NZ_JRPR02000001.1"/>
</dbReference>
<dbReference type="GO" id="GO:0016887">
    <property type="term" value="F:ATP hydrolysis activity"/>
    <property type="evidence" value="ECO:0007669"/>
    <property type="project" value="InterPro"/>
</dbReference>
<dbReference type="InterPro" id="IPR039421">
    <property type="entry name" value="Type_1_exporter"/>
</dbReference>